<evidence type="ECO:0000313" key="1">
    <source>
        <dbReference type="Proteomes" id="UP000001819"/>
    </source>
</evidence>
<dbReference type="AlphaFoldDB" id="A0A6I8VPN3"/>
<evidence type="ECO:0000313" key="2">
    <source>
        <dbReference type="RefSeq" id="XP_033233002.1"/>
    </source>
</evidence>
<keyword evidence="1" id="KW-1185">Reference proteome</keyword>
<dbReference type="Proteomes" id="UP000001819">
    <property type="component" value="Chromosome 2"/>
</dbReference>
<dbReference type="InParanoid" id="A0A6I8VPN3"/>
<dbReference type="KEGG" id="dpo:117183376"/>
<protein>
    <submittedName>
        <fullName evidence="2">Uncharacterized protein</fullName>
    </submittedName>
</protein>
<reference evidence="2" key="2">
    <citation type="submission" date="2025-08" db="UniProtKB">
        <authorList>
            <consortium name="RefSeq"/>
        </authorList>
    </citation>
    <scope>IDENTIFICATION</scope>
    <source>
        <strain evidence="2">MV-25-SWS-2005</strain>
        <tissue evidence="2">Whole body</tissue>
    </source>
</reference>
<sequence length="134" mass="14875">MPVDVDVDVEMRMRMCGAQADNRSSGPMVERQAVSQSVALAVALLEWIVSQQRFNVAHIIHSHLMTRRRRPTGTDSRNSSAAVNLLALADDHSLRGPGAVYIYAEYAVCRVQMQSQTQIQTHTQTPVRATVKIC</sequence>
<proteinExistence type="predicted"/>
<organism evidence="1 2">
    <name type="scientific">Drosophila pseudoobscura pseudoobscura</name>
    <name type="common">Fruit fly</name>
    <dbReference type="NCBI Taxonomy" id="46245"/>
    <lineage>
        <taxon>Eukaryota</taxon>
        <taxon>Metazoa</taxon>
        <taxon>Ecdysozoa</taxon>
        <taxon>Arthropoda</taxon>
        <taxon>Hexapoda</taxon>
        <taxon>Insecta</taxon>
        <taxon>Pterygota</taxon>
        <taxon>Neoptera</taxon>
        <taxon>Endopterygota</taxon>
        <taxon>Diptera</taxon>
        <taxon>Brachycera</taxon>
        <taxon>Muscomorpha</taxon>
        <taxon>Ephydroidea</taxon>
        <taxon>Drosophilidae</taxon>
        <taxon>Drosophila</taxon>
        <taxon>Sophophora</taxon>
    </lineage>
</organism>
<name>A0A6I8VPN3_DROPS</name>
<accession>A0A6I8VPN3</accession>
<dbReference type="RefSeq" id="XP_033233002.1">
    <property type="nucleotide sequence ID" value="XM_033377111.1"/>
</dbReference>
<reference evidence="1" key="1">
    <citation type="submission" date="2024-06" db="UniProtKB">
        <authorList>
            <consortium name="RefSeq"/>
        </authorList>
    </citation>
    <scope>NUCLEOTIDE SEQUENCE [LARGE SCALE GENOMIC DNA]</scope>
    <source>
        <strain evidence="1">MV2-25</strain>
    </source>
</reference>
<gene>
    <name evidence="2" type="primary">LOC117183376</name>
</gene>